<keyword evidence="1" id="KW-0472">Membrane</keyword>
<keyword evidence="1" id="KW-0812">Transmembrane</keyword>
<name>A0A9N8ZJP1_9GLOM</name>
<keyword evidence="3" id="KW-1185">Reference proteome</keyword>
<reference evidence="2" key="1">
    <citation type="submission" date="2021-06" db="EMBL/GenBank/DDBJ databases">
        <authorList>
            <person name="Kallberg Y."/>
            <person name="Tangrot J."/>
            <person name="Rosling A."/>
        </authorList>
    </citation>
    <scope>NUCLEOTIDE SEQUENCE</scope>
    <source>
        <strain evidence="2">CL551</strain>
    </source>
</reference>
<gene>
    <name evidence="2" type="ORF">AMORRO_LOCUS3120</name>
</gene>
<proteinExistence type="predicted"/>
<protein>
    <submittedName>
        <fullName evidence="2">798_t:CDS:1</fullName>
    </submittedName>
</protein>
<evidence type="ECO:0000313" key="3">
    <source>
        <dbReference type="Proteomes" id="UP000789342"/>
    </source>
</evidence>
<dbReference type="Proteomes" id="UP000789342">
    <property type="component" value="Unassembled WGS sequence"/>
</dbReference>
<feature type="transmembrane region" description="Helical" evidence="1">
    <location>
        <begin position="31"/>
        <end position="53"/>
    </location>
</feature>
<accession>A0A9N8ZJP1</accession>
<dbReference type="EMBL" id="CAJVPV010001466">
    <property type="protein sequence ID" value="CAG8498202.1"/>
    <property type="molecule type" value="Genomic_DNA"/>
</dbReference>
<organism evidence="2 3">
    <name type="scientific">Acaulospora morrowiae</name>
    <dbReference type="NCBI Taxonomy" id="94023"/>
    <lineage>
        <taxon>Eukaryota</taxon>
        <taxon>Fungi</taxon>
        <taxon>Fungi incertae sedis</taxon>
        <taxon>Mucoromycota</taxon>
        <taxon>Glomeromycotina</taxon>
        <taxon>Glomeromycetes</taxon>
        <taxon>Diversisporales</taxon>
        <taxon>Acaulosporaceae</taxon>
        <taxon>Acaulospora</taxon>
    </lineage>
</organism>
<evidence type="ECO:0000313" key="2">
    <source>
        <dbReference type="EMBL" id="CAG8498202.1"/>
    </source>
</evidence>
<dbReference type="AlphaFoldDB" id="A0A9N8ZJP1"/>
<sequence length="69" mass="7856">MRCMKVVWKTADIPLINNKGGFIYAADFVDIFRVGSFPVNILGNILGIFLFVLKEAKRVIIKDSQEIRL</sequence>
<comment type="caution">
    <text evidence="2">The sequence shown here is derived from an EMBL/GenBank/DDBJ whole genome shotgun (WGS) entry which is preliminary data.</text>
</comment>
<evidence type="ECO:0000256" key="1">
    <source>
        <dbReference type="SAM" id="Phobius"/>
    </source>
</evidence>
<keyword evidence="1" id="KW-1133">Transmembrane helix</keyword>